<dbReference type="SUPFAM" id="SSF101478">
    <property type="entry name" value="ADP-ribosylglycohydrolase"/>
    <property type="match status" value="1"/>
</dbReference>
<dbReference type="EC" id="3.2.1.143" evidence="2"/>
<evidence type="ECO:0000256" key="6">
    <source>
        <dbReference type="ARBA" id="ARBA00042471"/>
    </source>
</evidence>
<dbReference type="AlphaFoldDB" id="A0A2S7XYA6"/>
<dbReference type="Gene3D" id="1.10.4080.10">
    <property type="entry name" value="ADP-ribosylation/Crystallin J1"/>
    <property type="match status" value="1"/>
</dbReference>
<dbReference type="OrthoDB" id="2021138at2759"/>
<proteinExistence type="inferred from homology"/>
<dbReference type="Pfam" id="PF03747">
    <property type="entry name" value="ADP_ribosyl_GH"/>
    <property type="match status" value="1"/>
</dbReference>
<keyword evidence="12" id="KW-0460">Magnesium</keyword>
<dbReference type="InterPro" id="IPR050792">
    <property type="entry name" value="ADP-ribosylglycohydrolase"/>
</dbReference>
<feature type="region of interest" description="Disordered" evidence="13">
    <location>
        <begin position="232"/>
        <end position="251"/>
    </location>
</feature>
<evidence type="ECO:0000313" key="14">
    <source>
        <dbReference type="EMBL" id="PQK08784.1"/>
    </source>
</evidence>
<dbReference type="InterPro" id="IPR005502">
    <property type="entry name" value="Ribosyl_crysJ1"/>
</dbReference>
<accession>A0A2S7XYA6</accession>
<dbReference type="Proteomes" id="UP000237441">
    <property type="component" value="Unassembled WGS sequence"/>
</dbReference>
<evidence type="ECO:0000256" key="8">
    <source>
        <dbReference type="ARBA" id="ARBA00042850"/>
    </source>
</evidence>
<evidence type="ECO:0000256" key="12">
    <source>
        <dbReference type="PIRSR" id="PIRSR605502-1"/>
    </source>
</evidence>
<evidence type="ECO:0000256" key="5">
    <source>
        <dbReference type="ARBA" id="ARBA00042398"/>
    </source>
</evidence>
<name>A0A2S7XYA6_BEABA</name>
<dbReference type="GO" id="GO:0004649">
    <property type="term" value="F:poly(ADP-ribose) glycohydrolase activity"/>
    <property type="evidence" value="ECO:0007669"/>
    <property type="project" value="UniProtKB-EC"/>
</dbReference>
<feature type="binding site" evidence="12">
    <location>
        <position position="75"/>
    </location>
    <ligand>
        <name>Mg(2+)</name>
        <dbReference type="ChEBI" id="CHEBI:18420"/>
        <label>1</label>
    </ligand>
</feature>
<organism evidence="14 15">
    <name type="scientific">Beauveria bassiana</name>
    <name type="common">White muscardine disease fungus</name>
    <name type="synonym">Tritirachium shiotae</name>
    <dbReference type="NCBI Taxonomy" id="176275"/>
    <lineage>
        <taxon>Eukaryota</taxon>
        <taxon>Fungi</taxon>
        <taxon>Dikarya</taxon>
        <taxon>Ascomycota</taxon>
        <taxon>Pezizomycotina</taxon>
        <taxon>Sordariomycetes</taxon>
        <taxon>Hypocreomycetidae</taxon>
        <taxon>Hypocreales</taxon>
        <taxon>Cordycipitaceae</taxon>
        <taxon>Beauveria</taxon>
    </lineage>
</organism>
<feature type="region of interest" description="Disordered" evidence="13">
    <location>
        <begin position="36"/>
        <end position="57"/>
    </location>
</feature>
<evidence type="ECO:0000256" key="13">
    <source>
        <dbReference type="SAM" id="MobiDB-lite"/>
    </source>
</evidence>
<evidence type="ECO:0000256" key="11">
    <source>
        <dbReference type="ARBA" id="ARBA00049015"/>
    </source>
</evidence>
<protein>
    <recommendedName>
        <fullName evidence="4">ADP-ribosylhydrolase ARH3</fullName>
        <ecNumber evidence="2">3.2.1.143</ecNumber>
    </recommendedName>
    <alternativeName>
        <fullName evidence="5">ADP-ribose glycohydrolase ARH3</fullName>
    </alternativeName>
    <alternativeName>
        <fullName evidence="6">ADP-ribosylhydrolase 3</fullName>
    </alternativeName>
    <alternativeName>
        <fullName evidence="9">O-acetyl-ADP-ribose deacetylase ARH3</fullName>
    </alternativeName>
    <alternativeName>
        <fullName evidence="10">Poly(ADP-ribose) glycohydrolase ARH3</fullName>
    </alternativeName>
    <alternativeName>
        <fullName evidence="8">[Protein ADP-ribosylarginine] hydrolase-like protein 2</fullName>
    </alternativeName>
    <alternativeName>
        <fullName evidence="7">[Protein ADP-ribosylserine] hydrolase</fullName>
    </alternativeName>
</protein>
<dbReference type="PANTHER" id="PTHR16222:SF24">
    <property type="entry name" value="ADP-RIBOSYLHYDROLASE ARH3"/>
    <property type="match status" value="1"/>
</dbReference>
<evidence type="ECO:0000256" key="9">
    <source>
        <dbReference type="ARBA" id="ARBA00043187"/>
    </source>
</evidence>
<evidence type="ECO:0000256" key="4">
    <source>
        <dbReference type="ARBA" id="ARBA00041057"/>
    </source>
</evidence>
<dbReference type="EMBL" id="JRHA01000001">
    <property type="protein sequence ID" value="PQK08784.1"/>
    <property type="molecule type" value="Genomic_DNA"/>
</dbReference>
<evidence type="ECO:0000313" key="15">
    <source>
        <dbReference type="Proteomes" id="UP000237441"/>
    </source>
</evidence>
<evidence type="ECO:0000256" key="3">
    <source>
        <dbReference type="ARBA" id="ARBA00022801"/>
    </source>
</evidence>
<comment type="cofactor">
    <cofactor evidence="12">
        <name>Mg(2+)</name>
        <dbReference type="ChEBI" id="CHEBI:18420"/>
    </cofactor>
    <text evidence="12">Binds 2 magnesium ions per subunit.</text>
</comment>
<dbReference type="GO" id="GO:0046872">
    <property type="term" value="F:metal ion binding"/>
    <property type="evidence" value="ECO:0007669"/>
    <property type="project" value="UniProtKB-KW"/>
</dbReference>
<keyword evidence="12" id="KW-0479">Metal-binding</keyword>
<feature type="binding site" evidence="12">
    <location>
        <position position="77"/>
    </location>
    <ligand>
        <name>Mg(2+)</name>
        <dbReference type="ChEBI" id="CHEBI:18420"/>
        <label>1</label>
    </ligand>
</feature>
<feature type="binding site" evidence="12">
    <location>
        <position position="322"/>
    </location>
    <ligand>
        <name>Mg(2+)</name>
        <dbReference type="ChEBI" id="CHEBI:18420"/>
        <label>1</label>
    </ligand>
</feature>
<comment type="caution">
    <text evidence="14">The sequence shown here is derived from an EMBL/GenBank/DDBJ whole genome shotgun (WGS) entry which is preliminary data.</text>
</comment>
<comment type="catalytic activity">
    <reaction evidence="11">
        <text>alpha-NAD(+) + H2O = ADP-D-ribose + nicotinamide + H(+)</text>
        <dbReference type="Rhea" id="RHEA:68792"/>
        <dbReference type="ChEBI" id="CHEBI:15377"/>
        <dbReference type="ChEBI" id="CHEBI:15378"/>
        <dbReference type="ChEBI" id="CHEBI:17154"/>
        <dbReference type="ChEBI" id="CHEBI:57967"/>
        <dbReference type="ChEBI" id="CHEBI:77017"/>
    </reaction>
</comment>
<feature type="binding site" evidence="12">
    <location>
        <position position="321"/>
    </location>
    <ligand>
        <name>Mg(2+)</name>
        <dbReference type="ChEBI" id="CHEBI:18420"/>
        <label>1</label>
    </ligand>
</feature>
<dbReference type="PANTHER" id="PTHR16222">
    <property type="entry name" value="ADP-RIBOSYLGLYCOHYDROLASE"/>
    <property type="match status" value="1"/>
</dbReference>
<gene>
    <name evidence="14" type="ORF">BB8028_0001g08570</name>
</gene>
<evidence type="ECO:0000256" key="2">
    <source>
        <dbReference type="ARBA" id="ARBA00012255"/>
    </source>
</evidence>
<feature type="binding site" evidence="12">
    <location>
        <position position="319"/>
    </location>
    <ligand>
        <name>Mg(2+)</name>
        <dbReference type="ChEBI" id="CHEBI:18420"/>
        <label>1</label>
    </ligand>
</feature>
<evidence type="ECO:0000256" key="7">
    <source>
        <dbReference type="ARBA" id="ARBA00042722"/>
    </source>
</evidence>
<reference evidence="14 15" key="1">
    <citation type="submission" date="2016-07" db="EMBL/GenBank/DDBJ databases">
        <title>Comparative genomics of the entomopathogenic fungus Beauveria bassiana.</title>
        <authorList>
            <person name="Valero Jimenez C.A."/>
            <person name="Zwaan B.J."/>
            <person name="Van Kan J.A."/>
            <person name="Takken W."/>
            <person name="Debets A.J."/>
            <person name="Schoustra S.E."/>
            <person name="Koenraadt C.J."/>
        </authorList>
    </citation>
    <scope>NUCLEOTIDE SEQUENCE [LARGE SCALE GENOMIC DNA]</scope>
    <source>
        <strain evidence="14 15">ARSEF 8028</strain>
    </source>
</reference>
<feature type="compositionally biased region" description="Low complexity" evidence="13">
    <location>
        <begin position="42"/>
        <end position="57"/>
    </location>
</feature>
<evidence type="ECO:0000256" key="10">
    <source>
        <dbReference type="ARBA" id="ARBA00043193"/>
    </source>
</evidence>
<sequence>MPTVTRESRIIGALLGLHAGDALGATVEFQSHGSIKAAYPPSHSSSSSSSSSSSTTTLGSITGGGVFRWPPGHATDDTDMTRGVLLAYLDCLTDAAHAHDDVATRAGRYFLKWRSGEWPGRAPGSRPVDIGAATDDGLARFAQTLDPEKAGAGQGRAGNGSLMRCLPTGLFRAAAGDAQRLVAESLRISRITHDDALCTVSCAVYNTIVAELVQGRGPDAAVDAGIRLCRKLEHAQPPPQDKKKKTTTTTTTTPSVLNALKLGTQLRLQGLARFGPPPSAMPGECSGYVLDSLSVAVAALLDPRCLEDVLVDVLRVGKDTDTNAAIAGGLLGARDGEDAIPRRWQDKLQFGKEFRTIATSIIRSQDTK</sequence>
<comment type="similarity">
    <text evidence="1">Belongs to the ADP-ribosylglycohydrolase family.</text>
</comment>
<keyword evidence="3" id="KW-0378">Hydrolase</keyword>
<dbReference type="InterPro" id="IPR036705">
    <property type="entry name" value="Ribosyl_crysJ1_sf"/>
</dbReference>
<evidence type="ECO:0000256" key="1">
    <source>
        <dbReference type="ARBA" id="ARBA00010702"/>
    </source>
</evidence>
<feature type="binding site" evidence="12">
    <location>
        <position position="76"/>
    </location>
    <ligand>
        <name>Mg(2+)</name>
        <dbReference type="ChEBI" id="CHEBI:18420"/>
        <label>1</label>
    </ligand>
</feature>